<dbReference type="PANTHER" id="PTHR33446:SF2">
    <property type="entry name" value="PROTEIN TONB"/>
    <property type="match status" value="1"/>
</dbReference>
<evidence type="ECO:0000313" key="13">
    <source>
        <dbReference type="EMBL" id="AFL75317.1"/>
    </source>
</evidence>
<keyword evidence="6" id="KW-0812">Transmembrane</keyword>
<evidence type="ECO:0000256" key="8">
    <source>
        <dbReference type="ARBA" id="ARBA00022989"/>
    </source>
</evidence>
<feature type="domain" description="TonB C-terminal" evidence="12">
    <location>
        <begin position="187"/>
        <end position="278"/>
    </location>
</feature>
<evidence type="ECO:0000256" key="4">
    <source>
        <dbReference type="ARBA" id="ARBA00022475"/>
    </source>
</evidence>
<protein>
    <recommendedName>
        <fullName evidence="10">Protein TonB</fullName>
    </recommendedName>
</protein>
<evidence type="ECO:0000256" key="3">
    <source>
        <dbReference type="ARBA" id="ARBA00022448"/>
    </source>
</evidence>
<dbReference type="GO" id="GO:0030288">
    <property type="term" value="C:outer membrane-bounded periplasmic space"/>
    <property type="evidence" value="ECO:0007669"/>
    <property type="project" value="InterPro"/>
</dbReference>
<evidence type="ECO:0000256" key="7">
    <source>
        <dbReference type="ARBA" id="ARBA00022927"/>
    </source>
</evidence>
<evidence type="ECO:0000313" key="14">
    <source>
        <dbReference type="Proteomes" id="UP000006062"/>
    </source>
</evidence>
<accession>I3YE99</accession>
<evidence type="ECO:0000256" key="5">
    <source>
        <dbReference type="ARBA" id="ARBA00022519"/>
    </source>
</evidence>
<dbReference type="GO" id="GO:0055085">
    <property type="term" value="P:transmembrane transport"/>
    <property type="evidence" value="ECO:0007669"/>
    <property type="project" value="InterPro"/>
</dbReference>
<keyword evidence="10" id="KW-0735">Signal-anchor</keyword>
<dbReference type="Gene3D" id="3.30.1150.10">
    <property type="match status" value="1"/>
</dbReference>
<dbReference type="InterPro" id="IPR006260">
    <property type="entry name" value="TonB/TolA_C"/>
</dbReference>
<dbReference type="InterPro" id="IPR051045">
    <property type="entry name" value="TonB-dependent_transducer"/>
</dbReference>
<dbReference type="GO" id="GO:0031992">
    <property type="term" value="F:energy transducer activity"/>
    <property type="evidence" value="ECO:0007669"/>
    <property type="project" value="InterPro"/>
</dbReference>
<keyword evidence="7 10" id="KW-0653">Protein transport</keyword>
<sequence>MTRAAAPLPSLPLWLAAAIAMVAEGAMLAGLAAWPSPRDLQAPSAPIEVSLVSVPVLAEPAAAGAAGGLSSVAEPESEPEPDPTPPPPSEPEPVVPETPPELADSEPTDPEPMVAAAPKPQPKPKVEVKPIPKPKPIAKTKPKPVSSPQPDRRLAKADPGTASNPGSPGKGSAAGAASGQDRAASSGPTSPAAYLNNPAPGYPDTARRARQEGTVYLRVLVTTGGRASDVQLAGSSGVSSLDQSAIRAVKRWRFKPARQKGQPITVWVRIPIRFKLNQ</sequence>
<dbReference type="InterPro" id="IPR037682">
    <property type="entry name" value="TonB_C"/>
</dbReference>
<dbReference type="GO" id="GO:0098797">
    <property type="term" value="C:plasma membrane protein complex"/>
    <property type="evidence" value="ECO:0007669"/>
    <property type="project" value="TreeGrafter"/>
</dbReference>
<evidence type="ECO:0000256" key="1">
    <source>
        <dbReference type="ARBA" id="ARBA00004383"/>
    </source>
</evidence>
<dbReference type="OrthoDB" id="9792439at2"/>
<evidence type="ECO:0000256" key="2">
    <source>
        <dbReference type="ARBA" id="ARBA00006555"/>
    </source>
</evidence>
<reference evidence="13 14" key="1">
    <citation type="submission" date="2012-06" db="EMBL/GenBank/DDBJ databases">
        <title>Complete sequence of Thiocystis violascens DSM 198.</title>
        <authorList>
            <consortium name="US DOE Joint Genome Institute"/>
            <person name="Lucas S."/>
            <person name="Han J."/>
            <person name="Lapidus A."/>
            <person name="Cheng J.-F."/>
            <person name="Goodwin L."/>
            <person name="Pitluck S."/>
            <person name="Peters L."/>
            <person name="Ovchinnikova G."/>
            <person name="Teshima H."/>
            <person name="Detter J.C."/>
            <person name="Han C."/>
            <person name="Tapia R."/>
            <person name="Land M."/>
            <person name="Hauser L."/>
            <person name="Kyrpides N."/>
            <person name="Ivanova N."/>
            <person name="Pagani I."/>
            <person name="Vogl K."/>
            <person name="Liu Z."/>
            <person name="Frigaard N.-U."/>
            <person name="Bryant D."/>
            <person name="Woyke T."/>
        </authorList>
    </citation>
    <scope>NUCLEOTIDE SEQUENCE [LARGE SCALE GENOMIC DNA]</scope>
    <source>
        <strain evidence="14">ATCC 17096 / DSM 198 / 6111</strain>
    </source>
</reference>
<gene>
    <name evidence="13" type="ordered locus">Thivi_3447</name>
</gene>
<dbReference type="InterPro" id="IPR003538">
    <property type="entry name" value="TonB"/>
</dbReference>
<keyword evidence="14" id="KW-1185">Reference proteome</keyword>
<comment type="subcellular location">
    <subcellularLocation>
        <location evidence="1 10">Cell inner membrane</location>
        <topology evidence="1 10">Single-pass membrane protein</topology>
        <orientation evidence="1 10">Periplasmic side</orientation>
    </subcellularLocation>
</comment>
<evidence type="ECO:0000256" key="11">
    <source>
        <dbReference type="SAM" id="MobiDB-lite"/>
    </source>
</evidence>
<dbReference type="Proteomes" id="UP000006062">
    <property type="component" value="Chromosome"/>
</dbReference>
<proteinExistence type="inferred from homology"/>
<comment type="similarity">
    <text evidence="2 10">Belongs to the TonB family.</text>
</comment>
<dbReference type="PRINTS" id="PR01374">
    <property type="entry name" value="TONBPROTEIN"/>
</dbReference>
<organism evidence="13 14">
    <name type="scientific">Thiocystis violascens (strain ATCC 17096 / DSM 198 / 6111)</name>
    <name type="common">Chromatium violascens</name>
    <dbReference type="NCBI Taxonomy" id="765911"/>
    <lineage>
        <taxon>Bacteria</taxon>
        <taxon>Pseudomonadati</taxon>
        <taxon>Pseudomonadota</taxon>
        <taxon>Gammaproteobacteria</taxon>
        <taxon>Chromatiales</taxon>
        <taxon>Chromatiaceae</taxon>
        <taxon>Thiocystis</taxon>
    </lineage>
</organism>
<dbReference type="GO" id="GO:0015031">
    <property type="term" value="P:protein transport"/>
    <property type="evidence" value="ECO:0007669"/>
    <property type="project" value="UniProtKB-UniRule"/>
</dbReference>
<dbReference type="STRING" id="765911.Thivi_3447"/>
<dbReference type="AlphaFoldDB" id="I3YE99"/>
<evidence type="ECO:0000259" key="12">
    <source>
        <dbReference type="PROSITE" id="PS52015"/>
    </source>
</evidence>
<dbReference type="GO" id="GO:0015891">
    <property type="term" value="P:siderophore transport"/>
    <property type="evidence" value="ECO:0007669"/>
    <property type="project" value="InterPro"/>
</dbReference>
<keyword evidence="4 10" id="KW-1003">Cell membrane</keyword>
<dbReference type="KEGG" id="tvi:Thivi_3447"/>
<evidence type="ECO:0000256" key="9">
    <source>
        <dbReference type="ARBA" id="ARBA00023136"/>
    </source>
</evidence>
<dbReference type="SUPFAM" id="SSF74653">
    <property type="entry name" value="TolA/TonB C-terminal domain"/>
    <property type="match status" value="1"/>
</dbReference>
<keyword evidence="8" id="KW-1133">Transmembrane helix</keyword>
<feature type="compositionally biased region" description="Low complexity" evidence="11">
    <location>
        <begin position="62"/>
        <end position="74"/>
    </location>
</feature>
<dbReference type="RefSeq" id="WP_014779720.1">
    <property type="nucleotide sequence ID" value="NC_018012.1"/>
</dbReference>
<dbReference type="HOGENOM" id="CLU_076057_2_1_6"/>
<keyword evidence="3 10" id="KW-0813">Transport</keyword>
<dbReference type="PROSITE" id="PS52015">
    <property type="entry name" value="TONB_CTD"/>
    <property type="match status" value="1"/>
</dbReference>
<keyword evidence="5 10" id="KW-0997">Cell inner membrane</keyword>
<feature type="region of interest" description="Disordered" evidence="11">
    <location>
        <begin position="62"/>
        <end position="209"/>
    </location>
</feature>
<name>I3YE99_THIV6</name>
<dbReference type="NCBIfam" id="TIGR01352">
    <property type="entry name" value="tonB_Cterm"/>
    <property type="match status" value="1"/>
</dbReference>
<feature type="compositionally biased region" description="Low complexity" evidence="11">
    <location>
        <begin position="162"/>
        <end position="187"/>
    </location>
</feature>
<comment type="function">
    <text evidence="10">Interacts with outer membrane receptor proteins that carry out high-affinity binding and energy dependent uptake into the periplasmic space of specific substrates. It could act to transduce energy from the cytoplasmic membrane to specific energy-requiring processes in the outer membrane, resulting in the release into the periplasm of ligands bound by these outer membrane proteins.</text>
</comment>
<evidence type="ECO:0000256" key="6">
    <source>
        <dbReference type="ARBA" id="ARBA00022692"/>
    </source>
</evidence>
<keyword evidence="9" id="KW-0472">Membrane</keyword>
<evidence type="ECO:0000256" key="10">
    <source>
        <dbReference type="RuleBase" id="RU362123"/>
    </source>
</evidence>
<dbReference type="PANTHER" id="PTHR33446">
    <property type="entry name" value="PROTEIN TONB-RELATED"/>
    <property type="match status" value="1"/>
</dbReference>
<dbReference type="Pfam" id="PF03544">
    <property type="entry name" value="TonB_C"/>
    <property type="match status" value="1"/>
</dbReference>
<dbReference type="eggNOG" id="COG0810">
    <property type="taxonomic scope" value="Bacteria"/>
</dbReference>
<dbReference type="EMBL" id="CP003154">
    <property type="protein sequence ID" value="AFL75317.1"/>
    <property type="molecule type" value="Genomic_DNA"/>
</dbReference>
<feature type="compositionally biased region" description="Pro residues" evidence="11">
    <location>
        <begin position="82"/>
        <end position="99"/>
    </location>
</feature>